<organism evidence="1 2">
    <name type="scientific">Dentiscutata heterogama</name>
    <dbReference type="NCBI Taxonomy" id="1316150"/>
    <lineage>
        <taxon>Eukaryota</taxon>
        <taxon>Fungi</taxon>
        <taxon>Fungi incertae sedis</taxon>
        <taxon>Mucoromycota</taxon>
        <taxon>Glomeromycotina</taxon>
        <taxon>Glomeromycetes</taxon>
        <taxon>Diversisporales</taxon>
        <taxon>Gigasporaceae</taxon>
        <taxon>Dentiscutata</taxon>
    </lineage>
</organism>
<gene>
    <name evidence="1" type="ORF">DHETER_LOCUS7867</name>
</gene>
<dbReference type="Proteomes" id="UP000789702">
    <property type="component" value="Unassembled WGS sequence"/>
</dbReference>
<evidence type="ECO:0000313" key="1">
    <source>
        <dbReference type="EMBL" id="CAG8617089.1"/>
    </source>
</evidence>
<keyword evidence="2" id="KW-1185">Reference proteome</keyword>
<sequence length="51" mass="6243">MSICLCKRWLRNSKDEQLRVGSKVWQKLRMHRGRDADELISQFYQQNFSKQ</sequence>
<comment type="caution">
    <text evidence="1">The sequence shown here is derived from an EMBL/GenBank/DDBJ whole genome shotgun (WGS) entry which is preliminary data.</text>
</comment>
<evidence type="ECO:0000313" key="2">
    <source>
        <dbReference type="Proteomes" id="UP000789702"/>
    </source>
</evidence>
<name>A0ACA9MWW7_9GLOM</name>
<reference evidence="1" key="1">
    <citation type="submission" date="2021-06" db="EMBL/GenBank/DDBJ databases">
        <authorList>
            <person name="Kallberg Y."/>
            <person name="Tangrot J."/>
            <person name="Rosling A."/>
        </authorList>
    </citation>
    <scope>NUCLEOTIDE SEQUENCE</scope>
    <source>
        <strain evidence="1">IL203A</strain>
    </source>
</reference>
<protein>
    <submittedName>
        <fullName evidence="1">4617_t:CDS:1</fullName>
    </submittedName>
</protein>
<proteinExistence type="predicted"/>
<accession>A0ACA9MWW7</accession>
<dbReference type="EMBL" id="CAJVPU010011715">
    <property type="protein sequence ID" value="CAG8617089.1"/>
    <property type="molecule type" value="Genomic_DNA"/>
</dbReference>